<reference evidence="9" key="1">
    <citation type="journal article" date="2017" name="Nat. Microbiol.">
        <title>Global analysis of biosynthetic gene clusters reveals vast potential of secondary metabolite production in Penicillium species.</title>
        <authorList>
            <person name="Nielsen J.C."/>
            <person name="Grijseels S."/>
            <person name="Prigent S."/>
            <person name="Ji B."/>
            <person name="Dainat J."/>
            <person name="Nielsen K.F."/>
            <person name="Frisvad J.C."/>
            <person name="Workman M."/>
            <person name="Nielsen J."/>
        </authorList>
    </citation>
    <scope>NUCLEOTIDE SEQUENCE [LARGE SCALE GENOMIC DNA]</scope>
    <source>
        <strain evidence="9">IBT 11843</strain>
    </source>
</reference>
<evidence type="ECO:0000256" key="1">
    <source>
        <dbReference type="ARBA" id="ARBA00004496"/>
    </source>
</evidence>
<dbReference type="OrthoDB" id="1726119at2759"/>
<dbReference type="GO" id="GO:0005737">
    <property type="term" value="C:cytoplasm"/>
    <property type="evidence" value="ECO:0007669"/>
    <property type="project" value="UniProtKB-SubCell"/>
</dbReference>
<dbReference type="GO" id="GO:0004719">
    <property type="term" value="F:protein-L-isoaspartate (D-aspartate) O-methyltransferase activity"/>
    <property type="evidence" value="ECO:0007669"/>
    <property type="project" value="UniProtKB-UniRule"/>
</dbReference>
<sequence>MASQSQKLDKLETCRISKLLPLPNSITKLRDYMILRLPNSIPAAKWQITRAFSMAWYSSGSTNTELVENLFKVELIKNERVKEAMLRVDRAHYAPSRPYSDSPQAIGHGATISAPHMHGQACEYLVDYLHPGARVLDIGSGSGYLTHVLANLVTVPGSSDPGQVIGIDHIPELVELARANVSKSDDGRKLLESGKVKFITADGRLGWKEGAPYDAIHVGAAAEKLHPVLIEQLQAPGRLFIPVESEDDGSIMSSVNGGQYIWVVDKKADGSVHKQKIFQVRYVPLTDAPRS</sequence>
<dbReference type="EC" id="2.1.1.77" evidence="7"/>
<keyword evidence="3" id="KW-0963">Cytoplasm</keyword>
<organism evidence="8 9">
    <name type="scientific">Penicillium decumbens</name>
    <dbReference type="NCBI Taxonomy" id="69771"/>
    <lineage>
        <taxon>Eukaryota</taxon>
        <taxon>Fungi</taxon>
        <taxon>Dikarya</taxon>
        <taxon>Ascomycota</taxon>
        <taxon>Pezizomycotina</taxon>
        <taxon>Eurotiomycetes</taxon>
        <taxon>Eurotiomycetidae</taxon>
        <taxon>Eurotiales</taxon>
        <taxon>Aspergillaceae</taxon>
        <taxon>Penicillium</taxon>
    </lineage>
</organism>
<keyword evidence="6 7" id="KW-0949">S-adenosyl-L-methionine</keyword>
<dbReference type="STRING" id="69771.A0A1V6PA87"/>
<evidence type="ECO:0000313" key="9">
    <source>
        <dbReference type="Proteomes" id="UP000191522"/>
    </source>
</evidence>
<dbReference type="AlphaFoldDB" id="A0A1V6PA87"/>
<dbReference type="PANTHER" id="PTHR11579">
    <property type="entry name" value="PROTEIN-L-ISOASPARTATE O-METHYLTRANSFERASE"/>
    <property type="match status" value="1"/>
</dbReference>
<evidence type="ECO:0000313" key="8">
    <source>
        <dbReference type="EMBL" id="OQD73924.1"/>
    </source>
</evidence>
<keyword evidence="4 7" id="KW-0489">Methyltransferase</keyword>
<dbReference type="OMA" id="HMHASAC"/>
<keyword evidence="9" id="KW-1185">Reference proteome</keyword>
<keyword evidence="5 7" id="KW-0808">Transferase</keyword>
<dbReference type="InterPro" id="IPR029063">
    <property type="entry name" value="SAM-dependent_MTases_sf"/>
</dbReference>
<evidence type="ECO:0000256" key="6">
    <source>
        <dbReference type="ARBA" id="ARBA00022691"/>
    </source>
</evidence>
<accession>A0A1V6PA87</accession>
<protein>
    <recommendedName>
        <fullName evidence="7">Protein-L-isoaspartate O-methyltransferase</fullName>
        <ecNumber evidence="7">2.1.1.77</ecNumber>
    </recommendedName>
</protein>
<dbReference type="NCBIfam" id="TIGR00080">
    <property type="entry name" value="pimt"/>
    <property type="match status" value="1"/>
</dbReference>
<evidence type="ECO:0000256" key="5">
    <source>
        <dbReference type="ARBA" id="ARBA00022679"/>
    </source>
</evidence>
<dbReference type="PROSITE" id="PS01279">
    <property type="entry name" value="PCMT"/>
    <property type="match status" value="1"/>
</dbReference>
<proteinExistence type="inferred from homology"/>
<comment type="caution">
    <text evidence="8">The sequence shown here is derived from an EMBL/GenBank/DDBJ whole genome shotgun (WGS) entry which is preliminary data.</text>
</comment>
<dbReference type="InterPro" id="IPR000682">
    <property type="entry name" value="PCMT"/>
</dbReference>
<dbReference type="SUPFAM" id="SSF53335">
    <property type="entry name" value="S-adenosyl-L-methionine-dependent methyltransferases"/>
    <property type="match status" value="1"/>
</dbReference>
<dbReference type="GO" id="GO:0032259">
    <property type="term" value="P:methylation"/>
    <property type="evidence" value="ECO:0007669"/>
    <property type="project" value="UniProtKB-KW"/>
</dbReference>
<name>A0A1V6PA87_PENDC</name>
<dbReference type="CDD" id="cd02440">
    <property type="entry name" value="AdoMet_MTases"/>
    <property type="match status" value="1"/>
</dbReference>
<dbReference type="Proteomes" id="UP000191522">
    <property type="component" value="Unassembled WGS sequence"/>
</dbReference>
<dbReference type="FunFam" id="3.40.50.150:FF:000259">
    <property type="entry name" value="Protein-L-isoaspartate O-methyltransferase"/>
    <property type="match status" value="1"/>
</dbReference>
<dbReference type="Pfam" id="PF01135">
    <property type="entry name" value="PCMT"/>
    <property type="match status" value="1"/>
</dbReference>
<dbReference type="EMBL" id="MDYL01000013">
    <property type="protein sequence ID" value="OQD73924.1"/>
    <property type="molecule type" value="Genomic_DNA"/>
</dbReference>
<comment type="catalytic activity">
    <reaction evidence="7">
        <text>[protein]-L-isoaspartate + S-adenosyl-L-methionine = [protein]-L-isoaspartate alpha-methyl ester + S-adenosyl-L-homocysteine</text>
        <dbReference type="Rhea" id="RHEA:12705"/>
        <dbReference type="Rhea" id="RHEA-COMP:12143"/>
        <dbReference type="Rhea" id="RHEA-COMP:12144"/>
        <dbReference type="ChEBI" id="CHEBI:57856"/>
        <dbReference type="ChEBI" id="CHEBI:59789"/>
        <dbReference type="ChEBI" id="CHEBI:90596"/>
        <dbReference type="ChEBI" id="CHEBI:90598"/>
        <dbReference type="EC" id="2.1.1.77"/>
    </reaction>
</comment>
<comment type="similarity">
    <text evidence="2 7">Belongs to the methyltransferase superfamily. L-isoaspartyl/D-aspartyl protein methyltransferase family.</text>
</comment>
<evidence type="ECO:0000256" key="2">
    <source>
        <dbReference type="ARBA" id="ARBA00005369"/>
    </source>
</evidence>
<comment type="subcellular location">
    <subcellularLocation>
        <location evidence="1">Cytoplasm</location>
    </subcellularLocation>
</comment>
<dbReference type="Gene3D" id="3.40.50.150">
    <property type="entry name" value="Vaccinia Virus protein VP39"/>
    <property type="match status" value="1"/>
</dbReference>
<evidence type="ECO:0000256" key="4">
    <source>
        <dbReference type="ARBA" id="ARBA00022603"/>
    </source>
</evidence>
<evidence type="ECO:0000256" key="3">
    <source>
        <dbReference type="ARBA" id="ARBA00022490"/>
    </source>
</evidence>
<evidence type="ECO:0000256" key="7">
    <source>
        <dbReference type="RuleBase" id="RU003802"/>
    </source>
</evidence>
<dbReference type="PANTHER" id="PTHR11579:SF0">
    <property type="entry name" value="PROTEIN-L-ISOASPARTATE(D-ASPARTATE) O-METHYLTRANSFERASE"/>
    <property type="match status" value="1"/>
</dbReference>
<gene>
    <name evidence="8" type="ORF">PENDEC_c013G04302</name>
</gene>